<evidence type="ECO:0000313" key="7">
    <source>
        <dbReference type="Proteomes" id="UP000717995"/>
    </source>
</evidence>
<evidence type="ECO:0000256" key="1">
    <source>
        <dbReference type="ARBA" id="ARBA00004496"/>
    </source>
</evidence>
<comment type="caution">
    <text evidence="6">The sequence shown here is derived from an EMBL/GenBank/DDBJ whole genome shotgun (WGS) entry which is preliminary data.</text>
</comment>
<dbReference type="InterPro" id="IPR006015">
    <property type="entry name" value="Universal_stress_UspA"/>
</dbReference>
<feature type="domain" description="UspA" evidence="5">
    <location>
        <begin position="129"/>
        <end position="259"/>
    </location>
</feature>
<keyword evidence="4" id="KW-0963">Cytoplasm</keyword>
<evidence type="ECO:0000256" key="2">
    <source>
        <dbReference type="ARBA" id="ARBA00008791"/>
    </source>
</evidence>
<evidence type="ECO:0000259" key="5">
    <source>
        <dbReference type="Pfam" id="PF00582"/>
    </source>
</evidence>
<dbReference type="InterPro" id="IPR006016">
    <property type="entry name" value="UspA"/>
</dbReference>
<sequence>MFRHILIAHDLSHEADLALQRAAQLARQHQARLTLLHVLDYPDLRQSAQQFLERKLQAHALADSQVQVVGGAATEQIAQHVVLEQADLLVVGAHHQGRPERFAGTTLERLARQCRVPLLLAVGDSPAPYRQALVGLDFSLAACTALQLVHRLLPSDARLTALHICEVAPLQASTTDYEPALFEQLLRDEQAKLPAGGPTLEARLLRGERLSRLEQALADPPVQLLALGQHNRSQLSEALLGGLTQQLLRQPPCDLLISRSPS</sequence>
<dbReference type="Pfam" id="PF00582">
    <property type="entry name" value="Usp"/>
    <property type="match status" value="2"/>
</dbReference>
<feature type="domain" description="UspA" evidence="5">
    <location>
        <begin position="1"/>
        <end position="120"/>
    </location>
</feature>
<dbReference type="PRINTS" id="PR01438">
    <property type="entry name" value="UNVRSLSTRESS"/>
</dbReference>
<reference evidence="6 7" key="1">
    <citation type="submission" date="2021-02" db="EMBL/GenBank/DDBJ databases">
        <authorList>
            <person name="Lee D.-H."/>
        </authorList>
    </citation>
    <scope>NUCLEOTIDE SEQUENCE [LARGE SCALE GENOMIC DNA]</scope>
    <source>
        <strain evidence="6 7">UL073</strain>
    </source>
</reference>
<keyword evidence="7" id="KW-1185">Reference proteome</keyword>
<dbReference type="Gene3D" id="3.40.50.620">
    <property type="entry name" value="HUPs"/>
    <property type="match status" value="2"/>
</dbReference>
<comment type="similarity">
    <text evidence="2">Belongs to the universal stress protein A family.</text>
</comment>
<dbReference type="Proteomes" id="UP000717995">
    <property type="component" value="Unassembled WGS sequence"/>
</dbReference>
<protein>
    <submittedName>
        <fullName evidence="6">Universal stress protein</fullName>
    </submittedName>
</protein>
<comment type="subunit">
    <text evidence="3">Homodimer.</text>
</comment>
<name>A0ABS2IDV8_9GAMM</name>
<organism evidence="6 7">
    <name type="scientific">Zestomonas insulae</name>
    <dbReference type="NCBI Taxonomy" id="2809017"/>
    <lineage>
        <taxon>Bacteria</taxon>
        <taxon>Pseudomonadati</taxon>
        <taxon>Pseudomonadota</taxon>
        <taxon>Gammaproteobacteria</taxon>
        <taxon>Pseudomonadales</taxon>
        <taxon>Pseudomonadaceae</taxon>
        <taxon>Zestomonas</taxon>
    </lineage>
</organism>
<dbReference type="SUPFAM" id="SSF52402">
    <property type="entry name" value="Adenine nucleotide alpha hydrolases-like"/>
    <property type="match status" value="2"/>
</dbReference>
<dbReference type="CDD" id="cd00293">
    <property type="entry name" value="USP-like"/>
    <property type="match status" value="2"/>
</dbReference>
<dbReference type="InterPro" id="IPR014729">
    <property type="entry name" value="Rossmann-like_a/b/a_fold"/>
</dbReference>
<gene>
    <name evidence="6" type="ORF">JQX08_10605</name>
</gene>
<comment type="subcellular location">
    <subcellularLocation>
        <location evidence="1">Cytoplasm</location>
    </subcellularLocation>
</comment>
<dbReference type="RefSeq" id="WP_205348350.1">
    <property type="nucleotide sequence ID" value="NZ_JAFEUP010000003.1"/>
</dbReference>
<evidence type="ECO:0000256" key="3">
    <source>
        <dbReference type="ARBA" id="ARBA00011738"/>
    </source>
</evidence>
<proteinExistence type="inferred from homology"/>
<accession>A0ABS2IDV8</accession>
<dbReference type="PANTHER" id="PTHR46268:SF23">
    <property type="entry name" value="UNIVERSAL STRESS PROTEIN A-RELATED"/>
    <property type="match status" value="1"/>
</dbReference>
<evidence type="ECO:0000313" key="6">
    <source>
        <dbReference type="EMBL" id="MBM7061157.1"/>
    </source>
</evidence>
<dbReference type="EMBL" id="JAFEUP010000003">
    <property type="protein sequence ID" value="MBM7061157.1"/>
    <property type="molecule type" value="Genomic_DNA"/>
</dbReference>
<evidence type="ECO:0000256" key="4">
    <source>
        <dbReference type="ARBA" id="ARBA00022490"/>
    </source>
</evidence>
<dbReference type="PANTHER" id="PTHR46268">
    <property type="entry name" value="STRESS RESPONSE PROTEIN NHAX"/>
    <property type="match status" value="1"/>
</dbReference>